<comment type="catalytic activity">
    <reaction evidence="6">
        <text>an alpha-Kdo-(2-&gt;4)-alpha-Kdo-(2-&gt;6)-(acyl)-lipid IVA + a fatty acyl-[ACP] = an alpha-Kdo-(2-&gt;4)-alpha-Kdo-(2-&gt;6)-lipid A + holo-[ACP]</text>
        <dbReference type="Rhea" id="RHEA:69400"/>
        <dbReference type="Rhea" id="RHEA-COMP:9685"/>
        <dbReference type="Rhea" id="RHEA-COMP:14125"/>
        <dbReference type="ChEBI" id="CHEBI:64479"/>
        <dbReference type="ChEBI" id="CHEBI:138651"/>
        <dbReference type="ChEBI" id="CHEBI:176430"/>
        <dbReference type="ChEBI" id="CHEBI:176431"/>
        <dbReference type="EC" id="2.3.1.243"/>
    </reaction>
</comment>
<dbReference type="NCBIfam" id="NF006507">
    <property type="entry name" value="PRK08943.1"/>
    <property type="match status" value="1"/>
</dbReference>
<comment type="function">
    <text evidence="6">Catalyzes the transfer of an acyl chain from an acyl-[acyl-carrier-protein] (ACP) to a Kdo(2)-(acyl)-lipid IV(A) to form a Kdo(2)-lipid A.</text>
</comment>
<reference evidence="7 8" key="1">
    <citation type="submission" date="2018-11" db="EMBL/GenBank/DDBJ databases">
        <title>Genome sequences of Brenneria nigrifluens and Brenneria rubrifaciens.</title>
        <authorList>
            <person name="Poret-Peterson A.T."/>
            <person name="McClean A.E."/>
            <person name="Kluepfel D.A."/>
        </authorList>
    </citation>
    <scope>NUCLEOTIDE SEQUENCE [LARGE SCALE GENOMIC DNA]</scope>
    <source>
        <strain evidence="7 8">6D370</strain>
    </source>
</reference>
<dbReference type="EC" id="2.3.1.243" evidence="6"/>
<gene>
    <name evidence="7" type="primary">msbB</name>
    <name evidence="6" type="synonym">lpxM</name>
    <name evidence="7" type="ORF">EH207_09715</name>
</gene>
<dbReference type="Pfam" id="PF03279">
    <property type="entry name" value="Lip_A_acyltrans"/>
    <property type="match status" value="1"/>
</dbReference>
<dbReference type="OrthoDB" id="9803456at2"/>
<keyword evidence="2 6" id="KW-0997">Cell inner membrane</keyword>
<keyword evidence="6" id="KW-1133">Transmembrane helix</keyword>
<evidence type="ECO:0000256" key="5">
    <source>
        <dbReference type="ARBA" id="ARBA00023315"/>
    </source>
</evidence>
<evidence type="ECO:0000256" key="6">
    <source>
        <dbReference type="HAMAP-Rule" id="MF_01944"/>
    </source>
</evidence>
<dbReference type="RefSeq" id="WP_137713818.1">
    <property type="nucleotide sequence ID" value="NZ_CP034035.1"/>
</dbReference>
<comment type="subcellular location">
    <subcellularLocation>
        <location evidence="6">Cell inner membrane</location>
        <topology evidence="6">Single-pass membrane protein</topology>
    </subcellularLocation>
</comment>
<dbReference type="GO" id="GO:0009276">
    <property type="term" value="C:Gram-negative-bacterium-type cell wall"/>
    <property type="evidence" value="ECO:0007669"/>
    <property type="project" value="InterPro"/>
</dbReference>
<protein>
    <recommendedName>
        <fullName evidence="6">Lipid A biosynthesis acyltransferase</fullName>
        <ecNumber evidence="6">2.3.1.243</ecNumber>
    </recommendedName>
    <alternativeName>
        <fullName evidence="6">Kdo(2)-lauroyl-lipid IV(A) acyltransferase</fullName>
    </alternativeName>
</protein>
<dbReference type="GO" id="GO:0005886">
    <property type="term" value="C:plasma membrane"/>
    <property type="evidence" value="ECO:0007669"/>
    <property type="project" value="UniProtKB-SubCell"/>
</dbReference>
<dbReference type="EMBL" id="CP034035">
    <property type="protein sequence ID" value="QCR08785.1"/>
    <property type="molecule type" value="Genomic_DNA"/>
</dbReference>
<evidence type="ECO:0000256" key="3">
    <source>
        <dbReference type="ARBA" id="ARBA00022679"/>
    </source>
</evidence>
<proteinExistence type="inferred from homology"/>
<dbReference type="UniPathway" id="UPA00030"/>
<dbReference type="Proteomes" id="UP000299580">
    <property type="component" value="Chromosome"/>
</dbReference>
<evidence type="ECO:0000256" key="1">
    <source>
        <dbReference type="ARBA" id="ARBA00022475"/>
    </source>
</evidence>
<keyword evidence="6" id="KW-0448">Lipopolysaccharide biosynthesis</keyword>
<dbReference type="InterPro" id="IPR011921">
    <property type="entry name" value="Lipid_A_MsbB"/>
</dbReference>
<evidence type="ECO:0000256" key="4">
    <source>
        <dbReference type="ARBA" id="ARBA00023136"/>
    </source>
</evidence>
<keyword evidence="4 6" id="KW-0472">Membrane</keyword>
<dbReference type="AlphaFoldDB" id="A0A4P8QX50"/>
<dbReference type="InterPro" id="IPR004960">
    <property type="entry name" value="LipA_acyltrans"/>
</dbReference>
<dbReference type="GO" id="GO:0016747">
    <property type="term" value="F:acyltransferase activity, transferring groups other than amino-acyl groups"/>
    <property type="evidence" value="ECO:0007669"/>
    <property type="project" value="InterPro"/>
</dbReference>
<keyword evidence="3 6" id="KW-0808">Transferase</keyword>
<keyword evidence="5 6" id="KW-0012">Acyltransferase</keyword>
<comment type="pathway">
    <text evidence="6">Bacterial outer membrane biogenesis; lipopolysaccharide biosynthesis.</text>
</comment>
<evidence type="ECO:0000313" key="7">
    <source>
        <dbReference type="EMBL" id="QCR08785.1"/>
    </source>
</evidence>
<dbReference type="NCBIfam" id="TIGR02208">
    <property type="entry name" value="lipid_A_msbB"/>
    <property type="match status" value="1"/>
</dbReference>
<keyword evidence="8" id="KW-1185">Reference proteome</keyword>
<dbReference type="CDD" id="cd07984">
    <property type="entry name" value="LPLAT_LABLAT-like"/>
    <property type="match status" value="1"/>
</dbReference>
<dbReference type="PANTHER" id="PTHR30606:SF4">
    <property type="entry name" value="LIPID A BIOSYNTHESIS MYRISTOYLTRANSFERASE"/>
    <property type="match status" value="1"/>
</dbReference>
<accession>A0A4P8QX50</accession>
<comment type="similarity">
    <text evidence="6">Belongs to the LpxL/LpxM/LpxP family. LpxM subfamily.</text>
</comment>
<name>A0A4P8QX50_9GAMM</name>
<dbReference type="KEGG" id="brb:EH207_09715"/>
<feature type="short sequence motif" description="HXXXXD motif" evidence="6">
    <location>
        <begin position="140"/>
        <end position="145"/>
    </location>
</feature>
<evidence type="ECO:0000256" key="2">
    <source>
        <dbReference type="ARBA" id="ARBA00022519"/>
    </source>
</evidence>
<feature type="transmembrane region" description="Helical" evidence="6">
    <location>
        <begin position="24"/>
        <end position="42"/>
    </location>
</feature>
<dbReference type="HAMAP" id="MF_01944">
    <property type="entry name" value="Lipid_A_LpxM"/>
    <property type="match status" value="1"/>
</dbReference>
<keyword evidence="6" id="KW-0812">Transmembrane</keyword>
<keyword evidence="1 6" id="KW-1003">Cell membrane</keyword>
<comment type="pathway">
    <text evidence="6">Glycolipid biosynthesis; KDO(2)-lipid A biosynthesis; KDO(2)-lipid A from CMP-3-deoxy-D-manno-octulosonate and lipid IV(A): step 4/4.</text>
</comment>
<organism evidence="7 8">
    <name type="scientific">Brenneria rubrifaciens</name>
    <dbReference type="NCBI Taxonomy" id="55213"/>
    <lineage>
        <taxon>Bacteria</taxon>
        <taxon>Pseudomonadati</taxon>
        <taxon>Pseudomonadota</taxon>
        <taxon>Gammaproteobacteria</taxon>
        <taxon>Enterobacterales</taxon>
        <taxon>Pectobacteriaceae</taxon>
        <taxon>Brenneria</taxon>
    </lineage>
</organism>
<dbReference type="GO" id="GO:0009103">
    <property type="term" value="P:lipopolysaccharide biosynthetic process"/>
    <property type="evidence" value="ECO:0007669"/>
    <property type="project" value="UniProtKB-UniRule"/>
</dbReference>
<evidence type="ECO:0000313" key="8">
    <source>
        <dbReference type="Proteomes" id="UP000299580"/>
    </source>
</evidence>
<dbReference type="PANTHER" id="PTHR30606">
    <property type="entry name" value="LIPID A BIOSYNTHESIS LAUROYL ACYLTRANSFERASE"/>
    <property type="match status" value="1"/>
</dbReference>
<dbReference type="UniPathway" id="UPA00360">
    <property type="reaction ID" value="UER00486"/>
</dbReference>
<dbReference type="GO" id="GO:0036104">
    <property type="term" value="P:Kdo2-lipid A biosynthetic process"/>
    <property type="evidence" value="ECO:0007669"/>
    <property type="project" value="UniProtKB-UniRule"/>
</dbReference>
<dbReference type="PIRSF" id="PIRSF026649">
    <property type="entry name" value="MsbB"/>
    <property type="match status" value="1"/>
</dbReference>
<sequence length="323" mass="37558">MENEKKTCAEFVPQFQRAFYHPRYWGVWMSVGAMAVVAYVPARLRNPILGGLGRFVGRLSKGARRRARINLLYCMPDLTDEQRETIIDSMFATAPQTIILMVEMGIRNHGNVEKYVRWHGEEILNKLKAQQRNVIFLVPHGWGVDIPAMLMASRGQRMAAMVHNQKNALMDFWWNTLRRRFGGRIHTRNAGIKPFVSSVRQGYWGYYLPDQDHGAENSEFVDFFATYKATLPAIGRLMAICRADIVPLFPVYNEKTCCLEIFIRPPMDDLAGADDEYIARRMNEEIEIFVRPNPEQYTWILKLLKTRKPGEIEPYCRDDLYRN</sequence>